<accession>A0A645DIB2</accession>
<protein>
    <submittedName>
        <fullName evidence="2">Uncharacterized protein</fullName>
    </submittedName>
</protein>
<sequence length="148" mass="17244">MSGYCSEIYTIDLKDAHSDAMNKMKNDIHYMAERDVLRRYDRVRSVRLHTSYSDETYKHIFIPVYSTAYTYKDKQYNVLINGETGKIKGEYPKSFVKIAAIVIVILGILFGIYLASSDKDVSYNNDKKIQYSELFKDETISSLEEIMF</sequence>
<feature type="transmembrane region" description="Helical" evidence="1">
    <location>
        <begin position="95"/>
        <end position="115"/>
    </location>
</feature>
<name>A0A645DIB2_9ZZZZ</name>
<evidence type="ECO:0000313" key="2">
    <source>
        <dbReference type="EMBL" id="MPM89234.1"/>
    </source>
</evidence>
<dbReference type="AlphaFoldDB" id="A0A645DIB2"/>
<organism evidence="2">
    <name type="scientific">bioreactor metagenome</name>
    <dbReference type="NCBI Taxonomy" id="1076179"/>
    <lineage>
        <taxon>unclassified sequences</taxon>
        <taxon>metagenomes</taxon>
        <taxon>ecological metagenomes</taxon>
    </lineage>
</organism>
<keyword evidence="1" id="KW-0812">Transmembrane</keyword>
<reference evidence="2" key="1">
    <citation type="submission" date="2019-08" db="EMBL/GenBank/DDBJ databases">
        <authorList>
            <person name="Kucharzyk K."/>
            <person name="Murdoch R.W."/>
            <person name="Higgins S."/>
            <person name="Loffler F."/>
        </authorList>
    </citation>
    <scope>NUCLEOTIDE SEQUENCE</scope>
</reference>
<keyword evidence="1" id="KW-0472">Membrane</keyword>
<evidence type="ECO:0000256" key="1">
    <source>
        <dbReference type="SAM" id="Phobius"/>
    </source>
</evidence>
<proteinExistence type="predicted"/>
<comment type="caution">
    <text evidence="2">The sequence shown here is derived from an EMBL/GenBank/DDBJ whole genome shotgun (WGS) entry which is preliminary data.</text>
</comment>
<gene>
    <name evidence="2" type="ORF">SDC9_136342</name>
</gene>
<keyword evidence="1" id="KW-1133">Transmembrane helix</keyword>
<dbReference type="EMBL" id="VSSQ01036697">
    <property type="protein sequence ID" value="MPM89234.1"/>
    <property type="molecule type" value="Genomic_DNA"/>
</dbReference>